<gene>
    <name evidence="1" type="ORF">DU508_16295</name>
</gene>
<dbReference type="OrthoDB" id="8955051at2"/>
<comment type="caution">
    <text evidence="1">The sequence shown here is derived from an EMBL/GenBank/DDBJ whole genome shotgun (WGS) entry which is preliminary data.</text>
</comment>
<dbReference type="RefSeq" id="WP_115403856.1">
    <property type="nucleotide sequence ID" value="NZ_QPKV01000006.1"/>
</dbReference>
<protein>
    <recommendedName>
        <fullName evidence="3">DegT/DnrJ/EryC1/StrS aminotransferase family protein</fullName>
    </recommendedName>
</protein>
<evidence type="ECO:0000313" key="1">
    <source>
        <dbReference type="EMBL" id="RDC55820.1"/>
    </source>
</evidence>
<organism evidence="1 2">
    <name type="scientific">Pedobacter chinensis</name>
    <dbReference type="NCBI Taxonomy" id="2282421"/>
    <lineage>
        <taxon>Bacteria</taxon>
        <taxon>Pseudomonadati</taxon>
        <taxon>Bacteroidota</taxon>
        <taxon>Sphingobacteriia</taxon>
        <taxon>Sphingobacteriales</taxon>
        <taxon>Sphingobacteriaceae</taxon>
        <taxon>Pedobacter</taxon>
    </lineage>
</organism>
<evidence type="ECO:0008006" key="3">
    <source>
        <dbReference type="Google" id="ProtNLM"/>
    </source>
</evidence>
<proteinExistence type="predicted"/>
<reference evidence="1 2" key="1">
    <citation type="submission" date="2018-07" db="EMBL/GenBank/DDBJ databases">
        <title>Pedobacter sp. nov., isolated from soil.</title>
        <authorList>
            <person name="Zhou L.Y."/>
            <person name="Du Z.J."/>
        </authorList>
    </citation>
    <scope>NUCLEOTIDE SEQUENCE [LARGE SCALE GENOMIC DNA]</scope>
    <source>
        <strain evidence="1 2">JDX94</strain>
    </source>
</reference>
<dbReference type="AlphaFoldDB" id="A0A369PU84"/>
<name>A0A369PU84_9SPHI</name>
<dbReference type="Proteomes" id="UP000253961">
    <property type="component" value="Unassembled WGS sequence"/>
</dbReference>
<dbReference type="SUPFAM" id="SSF53383">
    <property type="entry name" value="PLP-dependent transferases"/>
    <property type="match status" value="1"/>
</dbReference>
<keyword evidence="2" id="KW-1185">Reference proteome</keyword>
<dbReference type="EMBL" id="QPKV01000006">
    <property type="protein sequence ID" value="RDC55820.1"/>
    <property type="molecule type" value="Genomic_DNA"/>
</dbReference>
<dbReference type="InterPro" id="IPR015424">
    <property type="entry name" value="PyrdxlP-dep_Trfase"/>
</dbReference>
<accession>A0A369PU84</accession>
<evidence type="ECO:0000313" key="2">
    <source>
        <dbReference type="Proteomes" id="UP000253961"/>
    </source>
</evidence>
<sequence>MKEIGGYFELELHQGNANFHDTPYRFNSGRAALGFILDNLKPVNVYVPFYTCDALLEPLKKLGINYTFYEIDQSLEIKSLPKLLANEMLLYINYFDIKVKYTEYLSQRYKDKLICDCTQSYFLKGNGVSWYFNSCRKFFGVPDGSFLYTPKETDWLSIYEQLEPNENFLTAHLFARFNGETQKGYPFFQDNEALNGQQISQISKLSSYLLSNIDEQHAINSRKANFGFLHQALKDSNHLPILPSVDSSSSFYPYLPGKLMDKRQFWKLLVFIPNFWNECVQRQGNEQFPTEVYLSEHLIPIPIDHRYQSEDLVRILDIIKNLS</sequence>